<keyword evidence="2" id="KW-0812">Transmembrane</keyword>
<proteinExistence type="predicted"/>
<dbReference type="PANTHER" id="PTHR33829">
    <property type="entry name" value="OSJNBA0044M19.10 PROTEIN"/>
    <property type="match status" value="1"/>
</dbReference>
<organism evidence="4">
    <name type="scientific">Spirodela intermedia</name>
    <name type="common">Intermediate duckweed</name>
    <dbReference type="NCBI Taxonomy" id="51605"/>
    <lineage>
        <taxon>Eukaryota</taxon>
        <taxon>Viridiplantae</taxon>
        <taxon>Streptophyta</taxon>
        <taxon>Embryophyta</taxon>
        <taxon>Tracheophyta</taxon>
        <taxon>Spermatophyta</taxon>
        <taxon>Magnoliopsida</taxon>
        <taxon>Liliopsida</taxon>
        <taxon>Araceae</taxon>
        <taxon>Lemnoideae</taxon>
        <taxon>Spirodela</taxon>
    </lineage>
</organism>
<feature type="transmembrane region" description="Helical" evidence="2">
    <location>
        <begin position="141"/>
        <end position="160"/>
    </location>
</feature>
<evidence type="ECO:0000313" key="4">
    <source>
        <dbReference type="EMBL" id="CAA2615870.1"/>
    </source>
</evidence>
<feature type="transmembrane region" description="Helical" evidence="2">
    <location>
        <begin position="201"/>
        <end position="222"/>
    </location>
</feature>
<protein>
    <recommendedName>
        <fullName evidence="3">DUF7733 domain-containing protein</fullName>
    </recommendedName>
</protein>
<feature type="domain" description="DUF7733" evidence="3">
    <location>
        <begin position="35"/>
        <end position="230"/>
    </location>
</feature>
<keyword evidence="6" id="KW-1185">Reference proteome</keyword>
<evidence type="ECO:0000313" key="6">
    <source>
        <dbReference type="Proteomes" id="UP000663760"/>
    </source>
</evidence>
<dbReference type="PANTHER" id="PTHR33829:SF1">
    <property type="entry name" value="TRANSMEMBRANE PROTEIN"/>
    <property type="match status" value="1"/>
</dbReference>
<dbReference type="OrthoDB" id="1906194at2759"/>
<feature type="region of interest" description="Disordered" evidence="1">
    <location>
        <begin position="1"/>
        <end position="30"/>
    </location>
</feature>
<name>A0A7I8IDW1_SPIIN</name>
<keyword evidence="2" id="KW-1133">Transmembrane helix</keyword>
<dbReference type="EMBL" id="LR743589">
    <property type="protein sequence ID" value="CAA2615870.1"/>
    <property type="molecule type" value="Genomic_DNA"/>
</dbReference>
<feature type="transmembrane region" description="Helical" evidence="2">
    <location>
        <begin position="36"/>
        <end position="53"/>
    </location>
</feature>
<evidence type="ECO:0000256" key="2">
    <source>
        <dbReference type="SAM" id="Phobius"/>
    </source>
</evidence>
<dbReference type="Proteomes" id="UP000663760">
    <property type="component" value="Chromosome 2"/>
</dbReference>
<evidence type="ECO:0000259" key="3">
    <source>
        <dbReference type="Pfam" id="PF24867"/>
    </source>
</evidence>
<dbReference type="Pfam" id="PF24867">
    <property type="entry name" value="DUF7733"/>
    <property type="match status" value="1"/>
</dbReference>
<feature type="transmembrane region" description="Helical" evidence="2">
    <location>
        <begin position="59"/>
        <end position="77"/>
    </location>
</feature>
<dbReference type="AlphaFoldDB" id="A0A7I8IDW1"/>
<feature type="transmembrane region" description="Helical" evidence="2">
    <location>
        <begin position="98"/>
        <end position="121"/>
    </location>
</feature>
<gene>
    <name evidence="4" type="ORF">SI7747_02002115</name>
    <name evidence="5" type="ORF">SI8410_02002297</name>
</gene>
<dbReference type="InterPro" id="IPR056635">
    <property type="entry name" value="DUF7733"/>
</dbReference>
<accession>A0A7I8IDW1</accession>
<sequence length="237" mass="25850">MGGSTSLRQEEEEPRTPTTPQGPSGARKSTRRFPSFQHVNTLAVMIVLSASGLVALEDLAFFVLSLGYIYFLSSFAFPARSREPEPLVFGEENRALALYVLAGGALGLLFPIAFILDGVLGGDKEGIEPAAAHLFLLSSQVFMEGVAFAGAFSLPIRAFVPISYNTRRLFTIADWLRAELRKAEGASPRGSLLRLRAGRSLAAANLIFWSFNLFGFLLPVFLPRALQRYYGKQAKSA</sequence>
<evidence type="ECO:0000313" key="5">
    <source>
        <dbReference type="EMBL" id="CAA7390878.1"/>
    </source>
</evidence>
<evidence type="ECO:0000256" key="1">
    <source>
        <dbReference type="SAM" id="MobiDB-lite"/>
    </source>
</evidence>
<dbReference type="EMBL" id="LR746265">
    <property type="protein sequence ID" value="CAA7390878.1"/>
    <property type="molecule type" value="Genomic_DNA"/>
</dbReference>
<keyword evidence="2" id="KW-0472">Membrane</keyword>
<reference evidence="4" key="1">
    <citation type="submission" date="2019-12" db="EMBL/GenBank/DDBJ databases">
        <authorList>
            <person name="Scholz U."/>
            <person name="Mascher M."/>
            <person name="Fiebig A."/>
        </authorList>
    </citation>
    <scope>NUCLEOTIDE SEQUENCE</scope>
</reference>